<dbReference type="GO" id="GO:0000155">
    <property type="term" value="F:phosphorelay sensor kinase activity"/>
    <property type="evidence" value="ECO:0007669"/>
    <property type="project" value="InterPro"/>
</dbReference>
<comment type="caution">
    <text evidence="12">The sequence shown here is derived from an EMBL/GenBank/DDBJ whole genome shotgun (WGS) entry which is preliminary data.</text>
</comment>
<feature type="modified residue" description="4-aspartylphosphate" evidence="7">
    <location>
        <position position="535"/>
    </location>
</feature>
<keyword evidence="13" id="KW-1185">Reference proteome</keyword>
<dbReference type="PROSITE" id="PS50109">
    <property type="entry name" value="HIS_KIN"/>
    <property type="match status" value="1"/>
</dbReference>
<evidence type="ECO:0000256" key="8">
    <source>
        <dbReference type="SAM" id="Coils"/>
    </source>
</evidence>
<gene>
    <name evidence="12" type="ORF">BIT28_08990</name>
</gene>
<dbReference type="PROSITE" id="PS50110">
    <property type="entry name" value="RESPONSE_REGULATORY"/>
    <property type="match status" value="1"/>
</dbReference>
<dbReference type="InterPro" id="IPR003661">
    <property type="entry name" value="HisK_dim/P_dom"/>
</dbReference>
<dbReference type="EC" id="2.7.13.3" evidence="2"/>
<evidence type="ECO:0000256" key="6">
    <source>
        <dbReference type="ARBA" id="ARBA00023012"/>
    </source>
</evidence>
<evidence type="ECO:0000259" key="10">
    <source>
        <dbReference type="PROSITE" id="PS50109"/>
    </source>
</evidence>
<dbReference type="InterPro" id="IPR036097">
    <property type="entry name" value="HisK_dim/P_sf"/>
</dbReference>
<dbReference type="PANTHER" id="PTHR43047:SF72">
    <property type="entry name" value="OSMOSENSING HISTIDINE PROTEIN KINASE SLN1"/>
    <property type="match status" value="1"/>
</dbReference>
<keyword evidence="3 7" id="KW-0597">Phosphoprotein</keyword>
<dbReference type="SMART" id="SM00387">
    <property type="entry name" value="HATPase_c"/>
    <property type="match status" value="1"/>
</dbReference>
<evidence type="ECO:0000259" key="11">
    <source>
        <dbReference type="PROSITE" id="PS50110"/>
    </source>
</evidence>
<dbReference type="Gene3D" id="3.40.50.2300">
    <property type="match status" value="1"/>
</dbReference>
<dbReference type="Pfam" id="PF00512">
    <property type="entry name" value="HisKA"/>
    <property type="match status" value="1"/>
</dbReference>
<evidence type="ECO:0000256" key="1">
    <source>
        <dbReference type="ARBA" id="ARBA00000085"/>
    </source>
</evidence>
<dbReference type="SUPFAM" id="SSF52172">
    <property type="entry name" value="CheY-like"/>
    <property type="match status" value="1"/>
</dbReference>
<dbReference type="InterPro" id="IPR003594">
    <property type="entry name" value="HATPase_dom"/>
</dbReference>
<dbReference type="CDD" id="cd17546">
    <property type="entry name" value="REC_hyHK_CKI1_RcsC-like"/>
    <property type="match status" value="1"/>
</dbReference>
<reference evidence="12 13" key="1">
    <citation type="submission" date="2016-09" db="EMBL/GenBank/DDBJ databases">
        <title>Photobacterium proteolyticum sp. nov. a protease producing bacterium isolated from ocean sediments of Laizhou Bay.</title>
        <authorList>
            <person name="Li Y."/>
        </authorList>
    </citation>
    <scope>NUCLEOTIDE SEQUENCE [LARGE SCALE GENOMIC DNA]</scope>
    <source>
        <strain evidence="12 13">13-12</strain>
    </source>
</reference>
<accession>A0A1Q9GIP8</accession>
<evidence type="ECO:0000256" key="2">
    <source>
        <dbReference type="ARBA" id="ARBA00012438"/>
    </source>
</evidence>
<dbReference type="PRINTS" id="PR00344">
    <property type="entry name" value="BCTRLSENSOR"/>
</dbReference>
<dbReference type="Pfam" id="PF02518">
    <property type="entry name" value="HATPase_c"/>
    <property type="match status" value="1"/>
</dbReference>
<evidence type="ECO:0000313" key="12">
    <source>
        <dbReference type="EMBL" id="OLQ74305.1"/>
    </source>
</evidence>
<feature type="coiled-coil region" evidence="8">
    <location>
        <begin position="209"/>
        <end position="246"/>
    </location>
</feature>
<evidence type="ECO:0000313" key="13">
    <source>
        <dbReference type="Proteomes" id="UP000186905"/>
    </source>
</evidence>
<dbReference type="InterPro" id="IPR011006">
    <property type="entry name" value="CheY-like_superfamily"/>
</dbReference>
<dbReference type="GO" id="GO:0005886">
    <property type="term" value="C:plasma membrane"/>
    <property type="evidence" value="ECO:0007669"/>
    <property type="project" value="TreeGrafter"/>
</dbReference>
<evidence type="ECO:0000256" key="4">
    <source>
        <dbReference type="ARBA" id="ARBA00022679"/>
    </source>
</evidence>
<dbReference type="Proteomes" id="UP000186905">
    <property type="component" value="Unassembled WGS sequence"/>
</dbReference>
<dbReference type="STRING" id="1903952.BIT28_08990"/>
<sequence>MPQDLNKVKKLKIYIITLICILGFSVISLIPFLVINLQERNTLDKHLLAVKQATQDIIYFDEVLTMSARMYAFTQNADWEKRYLLTAENLDNTLEVVQSLEPKVKDAIQATSITNDQLIAIEMNAIELVKSQRFTDAQSLLLNDKYFELKAEYEEYVHQALQNAIHHNEVVILQKITKTKNWLLSSAFLLSILFFSLVIYFYSYNKKTEALIRSKIDELNNKVQELEALAFELDSANNAKSELLAKISHELKTPINGIHGSLQLIKYKKVNEEALLLVNNAISCSDMLVRLVDDILDFSKLKSSKYTLNAEEYDLSALFASVQQIYTQECNAKGIKFHLSQRISYPNRFCDGLRLKQIIFNLLNNAVKFTHSGTVSLTVKEQTTPEVIFIEITDTGIGMNHSTQAKLFNEFEQGDSSITRVYGGTGLGMSIVKALVELMGGKIHVSSEPNMGTKVTLKLNLTISKEVATKPDTTCKPDYLDSLKNLDVLVVEDNKVNQFIISKLLKSIGISPAITNNGQEALDSVSNDTQLVLMDIQMPIMDGVTACQYIKQSRPELPILAVTANAQQSDIKYYLNKGFEDVISKPIKMDDLYLAIQKAVASSNIDIHY</sequence>
<dbReference type="InterPro" id="IPR036890">
    <property type="entry name" value="HATPase_C_sf"/>
</dbReference>
<keyword evidence="8" id="KW-0175">Coiled coil</keyword>
<feature type="transmembrane region" description="Helical" evidence="9">
    <location>
        <begin position="182"/>
        <end position="202"/>
    </location>
</feature>
<keyword evidence="9" id="KW-0812">Transmembrane</keyword>
<protein>
    <recommendedName>
        <fullName evidence="2">histidine kinase</fullName>
        <ecNumber evidence="2">2.7.13.3</ecNumber>
    </recommendedName>
</protein>
<keyword evidence="6" id="KW-0902">Two-component regulatory system</keyword>
<evidence type="ECO:0000256" key="3">
    <source>
        <dbReference type="ARBA" id="ARBA00022553"/>
    </source>
</evidence>
<organism evidence="12 13">
    <name type="scientific">Photobacterium proteolyticum</name>
    <dbReference type="NCBI Taxonomy" id="1903952"/>
    <lineage>
        <taxon>Bacteria</taxon>
        <taxon>Pseudomonadati</taxon>
        <taxon>Pseudomonadota</taxon>
        <taxon>Gammaproteobacteria</taxon>
        <taxon>Vibrionales</taxon>
        <taxon>Vibrionaceae</taxon>
        <taxon>Photobacterium</taxon>
    </lineage>
</organism>
<dbReference type="CDD" id="cd00082">
    <property type="entry name" value="HisKA"/>
    <property type="match status" value="1"/>
</dbReference>
<dbReference type="RefSeq" id="WP_075765765.1">
    <property type="nucleotide sequence ID" value="NZ_MJIL01000084.1"/>
</dbReference>
<dbReference type="AlphaFoldDB" id="A0A1Q9GIP8"/>
<dbReference type="SMART" id="SM00448">
    <property type="entry name" value="REC"/>
    <property type="match status" value="1"/>
</dbReference>
<keyword evidence="5" id="KW-0418">Kinase</keyword>
<dbReference type="Pfam" id="PF00072">
    <property type="entry name" value="Response_reg"/>
    <property type="match status" value="1"/>
</dbReference>
<comment type="catalytic activity">
    <reaction evidence="1">
        <text>ATP + protein L-histidine = ADP + protein N-phospho-L-histidine.</text>
        <dbReference type="EC" id="2.7.13.3"/>
    </reaction>
</comment>
<proteinExistence type="predicted"/>
<dbReference type="Gene3D" id="1.10.287.130">
    <property type="match status" value="1"/>
</dbReference>
<dbReference type="PANTHER" id="PTHR43047">
    <property type="entry name" value="TWO-COMPONENT HISTIDINE PROTEIN KINASE"/>
    <property type="match status" value="1"/>
</dbReference>
<evidence type="ECO:0000256" key="7">
    <source>
        <dbReference type="PROSITE-ProRule" id="PRU00169"/>
    </source>
</evidence>
<feature type="domain" description="Histidine kinase" evidence="10">
    <location>
        <begin position="246"/>
        <end position="463"/>
    </location>
</feature>
<keyword evidence="9" id="KW-0472">Membrane</keyword>
<dbReference type="GO" id="GO:0009927">
    <property type="term" value="F:histidine phosphotransfer kinase activity"/>
    <property type="evidence" value="ECO:0007669"/>
    <property type="project" value="TreeGrafter"/>
</dbReference>
<name>A0A1Q9GIP8_9GAMM</name>
<feature type="domain" description="Response regulatory" evidence="11">
    <location>
        <begin position="487"/>
        <end position="600"/>
    </location>
</feature>
<dbReference type="SUPFAM" id="SSF55874">
    <property type="entry name" value="ATPase domain of HSP90 chaperone/DNA topoisomerase II/histidine kinase"/>
    <property type="match status" value="1"/>
</dbReference>
<dbReference type="CDD" id="cd16922">
    <property type="entry name" value="HATPase_EvgS-ArcB-TorS-like"/>
    <property type="match status" value="1"/>
</dbReference>
<keyword evidence="4" id="KW-0808">Transferase</keyword>
<dbReference type="EMBL" id="MJIL01000084">
    <property type="protein sequence ID" value="OLQ74305.1"/>
    <property type="molecule type" value="Genomic_DNA"/>
</dbReference>
<feature type="transmembrane region" description="Helical" evidence="9">
    <location>
        <begin position="13"/>
        <end position="35"/>
    </location>
</feature>
<dbReference type="SUPFAM" id="SSF47384">
    <property type="entry name" value="Homodimeric domain of signal transducing histidine kinase"/>
    <property type="match status" value="1"/>
</dbReference>
<dbReference type="InterPro" id="IPR001789">
    <property type="entry name" value="Sig_transdc_resp-reg_receiver"/>
</dbReference>
<keyword evidence="9" id="KW-1133">Transmembrane helix</keyword>
<dbReference type="Gene3D" id="3.30.565.10">
    <property type="entry name" value="Histidine kinase-like ATPase, C-terminal domain"/>
    <property type="match status" value="1"/>
</dbReference>
<evidence type="ECO:0000256" key="5">
    <source>
        <dbReference type="ARBA" id="ARBA00022777"/>
    </source>
</evidence>
<dbReference type="SMART" id="SM00388">
    <property type="entry name" value="HisKA"/>
    <property type="match status" value="1"/>
</dbReference>
<dbReference type="InterPro" id="IPR004358">
    <property type="entry name" value="Sig_transdc_His_kin-like_C"/>
</dbReference>
<evidence type="ECO:0000256" key="9">
    <source>
        <dbReference type="SAM" id="Phobius"/>
    </source>
</evidence>
<dbReference type="InterPro" id="IPR005467">
    <property type="entry name" value="His_kinase_dom"/>
</dbReference>
<dbReference type="FunFam" id="3.30.565.10:FF:000010">
    <property type="entry name" value="Sensor histidine kinase RcsC"/>
    <property type="match status" value="1"/>
</dbReference>